<keyword evidence="1" id="KW-1133">Transmembrane helix</keyword>
<proteinExistence type="predicted"/>
<accession>A0ABT6AVX0</accession>
<sequence>MAPAPGTCQDPDQIRLESVWLRTIGGIPAKRSKPRVDGFFAPHPGRLCAILTPQNLPCRQEKRCRIIRLAAMWIYYRLAIGALAMLALILLFAMEFGLASAIARREAGFAREPDEQGP</sequence>
<keyword evidence="1" id="KW-0812">Transmembrane</keyword>
<organism evidence="2 3">
    <name type="scientific">Cupriavidus basilensis</name>
    <dbReference type="NCBI Taxonomy" id="68895"/>
    <lineage>
        <taxon>Bacteria</taxon>
        <taxon>Pseudomonadati</taxon>
        <taxon>Pseudomonadota</taxon>
        <taxon>Betaproteobacteria</taxon>
        <taxon>Burkholderiales</taxon>
        <taxon>Burkholderiaceae</taxon>
        <taxon>Cupriavidus</taxon>
    </lineage>
</organism>
<gene>
    <name evidence="2" type="ORF">P3W85_26025</name>
</gene>
<reference evidence="2 3" key="1">
    <citation type="submission" date="2023-03" db="EMBL/GenBank/DDBJ databases">
        <title>Draft assemblies of triclosan tolerant bacteria isolated from returned activated sludge.</title>
        <authorList>
            <person name="Van Hamelsveld S."/>
        </authorList>
    </citation>
    <scope>NUCLEOTIDE SEQUENCE [LARGE SCALE GENOMIC DNA]</scope>
    <source>
        <strain evidence="2 3">GW210010_S58</strain>
    </source>
</reference>
<dbReference type="RefSeq" id="WP_276266871.1">
    <property type="nucleotide sequence ID" value="NZ_JARJLM010000433.1"/>
</dbReference>
<dbReference type="Proteomes" id="UP001216674">
    <property type="component" value="Unassembled WGS sequence"/>
</dbReference>
<keyword evidence="3" id="KW-1185">Reference proteome</keyword>
<keyword evidence="1" id="KW-0472">Membrane</keyword>
<protein>
    <submittedName>
        <fullName evidence="2">Uncharacterized protein</fullName>
    </submittedName>
</protein>
<feature type="transmembrane region" description="Helical" evidence="1">
    <location>
        <begin position="73"/>
        <end position="94"/>
    </location>
</feature>
<comment type="caution">
    <text evidence="2">The sequence shown here is derived from an EMBL/GenBank/DDBJ whole genome shotgun (WGS) entry which is preliminary data.</text>
</comment>
<evidence type="ECO:0000256" key="1">
    <source>
        <dbReference type="SAM" id="Phobius"/>
    </source>
</evidence>
<evidence type="ECO:0000313" key="3">
    <source>
        <dbReference type="Proteomes" id="UP001216674"/>
    </source>
</evidence>
<evidence type="ECO:0000313" key="2">
    <source>
        <dbReference type="EMBL" id="MDF3836382.1"/>
    </source>
</evidence>
<name>A0ABT6AVX0_9BURK</name>
<dbReference type="EMBL" id="JARJLM010000433">
    <property type="protein sequence ID" value="MDF3836382.1"/>
    <property type="molecule type" value="Genomic_DNA"/>
</dbReference>